<gene>
    <name evidence="2" type="ORF">BpHYR1_051035</name>
</gene>
<reference evidence="2 3" key="1">
    <citation type="journal article" date="2018" name="Sci. Rep.">
        <title>Genomic signatures of local adaptation to the degree of environmental predictability in rotifers.</title>
        <authorList>
            <person name="Franch-Gras L."/>
            <person name="Hahn C."/>
            <person name="Garcia-Roger E.M."/>
            <person name="Carmona M.J."/>
            <person name="Serra M."/>
            <person name="Gomez A."/>
        </authorList>
    </citation>
    <scope>NUCLEOTIDE SEQUENCE [LARGE SCALE GENOMIC DNA]</scope>
    <source>
        <strain evidence="2">HYR1</strain>
    </source>
</reference>
<evidence type="ECO:0000313" key="3">
    <source>
        <dbReference type="Proteomes" id="UP000276133"/>
    </source>
</evidence>
<comment type="caution">
    <text evidence="2">The sequence shown here is derived from an EMBL/GenBank/DDBJ whole genome shotgun (WGS) entry which is preliminary data.</text>
</comment>
<organism evidence="2 3">
    <name type="scientific">Brachionus plicatilis</name>
    <name type="common">Marine rotifer</name>
    <name type="synonym">Brachionus muelleri</name>
    <dbReference type="NCBI Taxonomy" id="10195"/>
    <lineage>
        <taxon>Eukaryota</taxon>
        <taxon>Metazoa</taxon>
        <taxon>Spiralia</taxon>
        <taxon>Gnathifera</taxon>
        <taxon>Rotifera</taxon>
        <taxon>Eurotatoria</taxon>
        <taxon>Monogononta</taxon>
        <taxon>Pseudotrocha</taxon>
        <taxon>Ploima</taxon>
        <taxon>Brachionidae</taxon>
        <taxon>Brachionus</taxon>
    </lineage>
</organism>
<accession>A0A3M7SR43</accession>
<feature type="compositionally biased region" description="Low complexity" evidence="1">
    <location>
        <begin position="48"/>
        <end position="72"/>
    </location>
</feature>
<keyword evidence="3" id="KW-1185">Reference proteome</keyword>
<name>A0A3M7SR43_BRAPC</name>
<evidence type="ECO:0000313" key="2">
    <source>
        <dbReference type="EMBL" id="RNA38077.1"/>
    </source>
</evidence>
<feature type="region of interest" description="Disordered" evidence="1">
    <location>
        <begin position="23"/>
        <end position="72"/>
    </location>
</feature>
<dbReference type="Proteomes" id="UP000276133">
    <property type="component" value="Unassembled WGS sequence"/>
</dbReference>
<protein>
    <submittedName>
        <fullName evidence="2">Uncharacterized protein</fullName>
    </submittedName>
</protein>
<dbReference type="EMBL" id="REGN01000928">
    <property type="protein sequence ID" value="RNA38077.1"/>
    <property type="molecule type" value="Genomic_DNA"/>
</dbReference>
<sequence>MNAFMGLFTRSKSTLDAVLADMRPGGWPRPTLPIEESLGDGDDDDKISPLSSSSSSSSFISSSSCSSFSLLL</sequence>
<dbReference type="AlphaFoldDB" id="A0A3M7SR43"/>
<proteinExistence type="predicted"/>
<evidence type="ECO:0000256" key="1">
    <source>
        <dbReference type="SAM" id="MobiDB-lite"/>
    </source>
</evidence>